<accession>A0A1A6AFB8</accession>
<dbReference type="AlphaFoldDB" id="A0A1A6AFB8"/>
<name>A0A1A6AFB8_9TREE</name>
<organism evidence="2">
    <name type="scientific">Kwoniella dejecticola CBS 10117</name>
    <dbReference type="NCBI Taxonomy" id="1296121"/>
    <lineage>
        <taxon>Eukaryota</taxon>
        <taxon>Fungi</taxon>
        <taxon>Dikarya</taxon>
        <taxon>Basidiomycota</taxon>
        <taxon>Agaricomycotina</taxon>
        <taxon>Tremellomycetes</taxon>
        <taxon>Tremellales</taxon>
        <taxon>Cryptococcaceae</taxon>
        <taxon>Kwoniella</taxon>
    </lineage>
</organism>
<dbReference type="EMBL" id="KI894027">
    <property type="protein sequence ID" value="OBR88765.1"/>
    <property type="molecule type" value="Genomic_DNA"/>
</dbReference>
<sequence length="116" mass="12287">MSSAVKWNCTYTSLQCAQYIRHGQGPEFPIIPTQDGRYSCNATDFGVQLSFSQAGNPLTCGNSNFNCTTLHPGLSSSSSSAAAAESRSPAGTTTGYRAKVVTILAVLFFCPPSFFS</sequence>
<reference evidence="2" key="1">
    <citation type="submission" date="2013-07" db="EMBL/GenBank/DDBJ databases">
        <title>The Genome Sequence of Cryptococcus dejecticola CBS10117.</title>
        <authorList>
            <consortium name="The Broad Institute Genome Sequencing Platform"/>
            <person name="Cuomo C."/>
            <person name="Litvintseva A."/>
            <person name="Chen Y."/>
            <person name="Heitman J."/>
            <person name="Sun S."/>
            <person name="Springer D."/>
            <person name="Dromer F."/>
            <person name="Young S.K."/>
            <person name="Zeng Q."/>
            <person name="Gargeya S."/>
            <person name="Fitzgerald M."/>
            <person name="Abouelleil A."/>
            <person name="Alvarado L."/>
            <person name="Berlin A.M."/>
            <person name="Chapman S.B."/>
            <person name="Dewar J."/>
            <person name="Goldberg J."/>
            <person name="Griggs A."/>
            <person name="Gujja S."/>
            <person name="Hansen M."/>
            <person name="Howarth C."/>
            <person name="Imamovic A."/>
            <person name="Larimer J."/>
            <person name="McCowan C."/>
            <person name="Murphy C."/>
            <person name="Pearson M."/>
            <person name="Priest M."/>
            <person name="Roberts A."/>
            <person name="Saif S."/>
            <person name="Shea T."/>
            <person name="Sykes S."/>
            <person name="Wortman J."/>
            <person name="Nusbaum C."/>
            <person name="Birren B."/>
        </authorList>
    </citation>
    <scope>NUCLEOTIDE SEQUENCE [LARGE SCALE GENOMIC DNA]</scope>
    <source>
        <strain evidence="2">CBS 10117</strain>
    </source>
</reference>
<feature type="region of interest" description="Disordered" evidence="1">
    <location>
        <begin position="73"/>
        <end position="92"/>
    </location>
</feature>
<evidence type="ECO:0000256" key="1">
    <source>
        <dbReference type="SAM" id="MobiDB-lite"/>
    </source>
</evidence>
<feature type="compositionally biased region" description="Low complexity" evidence="1">
    <location>
        <begin position="75"/>
        <end position="90"/>
    </location>
</feature>
<proteinExistence type="predicted"/>
<evidence type="ECO:0000313" key="2">
    <source>
        <dbReference type="EMBL" id="OBR88765.1"/>
    </source>
</evidence>
<dbReference type="VEuPathDB" id="FungiDB:I303_00582"/>
<gene>
    <name evidence="2" type="ORF">I303_00582</name>
</gene>
<protein>
    <submittedName>
        <fullName evidence="2">Uncharacterized protein</fullName>
    </submittedName>
</protein>